<accession>A0ABD4U913</accession>
<evidence type="ECO:0000313" key="2">
    <source>
        <dbReference type="Proteomes" id="UP000191686"/>
    </source>
</evidence>
<protein>
    <submittedName>
        <fullName evidence="1">Uncharacterized protein</fullName>
    </submittedName>
</protein>
<reference evidence="1 2" key="1">
    <citation type="journal article" date="2017" name="Front. Microbiol.">
        <title>Genomics reveals a unique clone of Burkholderia cenocepacia harbouring an actively excising novel genomic island.</title>
        <authorList>
            <person name="Patil P."/>
            <person name="Mali S."/>
            <person name="Midha S."/>
            <person name="Gautam V."/>
            <person name="Dash L."/>
            <person name="Kumar S."/>
            <person name="Shastri J."/>
            <person name="Singhal L."/>
            <person name="Patil P.B."/>
        </authorList>
    </citation>
    <scope>NUCLEOTIDE SEQUENCE [LARGE SCALE GENOMIC DNA]</scope>
    <source>
        <strain evidence="1 2">BC-19</strain>
    </source>
</reference>
<dbReference type="RefSeq" id="WP_124633622.1">
    <property type="nucleotide sequence ID" value="NZ_CP015034.1"/>
</dbReference>
<dbReference type="AlphaFoldDB" id="A0ABD4U913"/>
<sequence>MSITWHPVRTPGTERLLHVDSRTRARIRHVSETGAFCMPVFQERPQIQSDTNPFADALRRSPRTTKKGVPRRARLSVTFNFTSPCHVTARAA</sequence>
<organism evidence="1 2">
    <name type="scientific">Burkholderia cenocepacia</name>
    <dbReference type="NCBI Taxonomy" id="95486"/>
    <lineage>
        <taxon>Bacteria</taxon>
        <taxon>Pseudomonadati</taxon>
        <taxon>Pseudomonadota</taxon>
        <taxon>Betaproteobacteria</taxon>
        <taxon>Burkholderiales</taxon>
        <taxon>Burkholderiaceae</taxon>
        <taxon>Burkholderia</taxon>
        <taxon>Burkholderia cepacia complex</taxon>
    </lineage>
</organism>
<reference evidence="1 2" key="2">
    <citation type="journal article" date="2017" name="Front. Microbiol.">
        <title>Genomics Reveals a Unique Clone of Burkholderia cenocepacia Harboring an Actively Excising Novel Genomic Island.</title>
        <authorList>
            <person name="Patil P.P."/>
            <person name="Mali S."/>
            <person name="Midha S."/>
            <person name="Gautam V."/>
            <person name="Dash L."/>
            <person name="Kumar S."/>
            <person name="Shastri J."/>
            <person name="Singhal L."/>
            <person name="Patil P.B."/>
        </authorList>
    </citation>
    <scope>NUCLEOTIDE SEQUENCE [LARGE SCALE GENOMIC DNA]</scope>
    <source>
        <strain evidence="1 2">BC-19</strain>
    </source>
</reference>
<proteinExistence type="predicted"/>
<dbReference type="EMBL" id="JYMX02000002">
    <property type="protein sequence ID" value="MCW3710487.1"/>
    <property type="molecule type" value="Genomic_DNA"/>
</dbReference>
<gene>
    <name evidence="1" type="ORF">UE95_004230</name>
</gene>
<name>A0ABD4U913_9BURK</name>
<dbReference type="Proteomes" id="UP000191686">
    <property type="component" value="Unassembled WGS sequence"/>
</dbReference>
<evidence type="ECO:0000313" key="1">
    <source>
        <dbReference type="EMBL" id="MCW3710487.1"/>
    </source>
</evidence>
<comment type="caution">
    <text evidence="1">The sequence shown here is derived from an EMBL/GenBank/DDBJ whole genome shotgun (WGS) entry which is preliminary data.</text>
</comment>